<name>A0ABQ4T7I0_METOR</name>
<organism evidence="1 2">
    <name type="scientific">Methylobacterium organophilum</name>
    <dbReference type="NCBI Taxonomy" id="410"/>
    <lineage>
        <taxon>Bacteria</taxon>
        <taxon>Pseudomonadati</taxon>
        <taxon>Pseudomonadota</taxon>
        <taxon>Alphaproteobacteria</taxon>
        <taxon>Hyphomicrobiales</taxon>
        <taxon>Methylobacteriaceae</taxon>
        <taxon>Methylobacterium</taxon>
    </lineage>
</organism>
<comment type="caution">
    <text evidence="1">The sequence shown here is derived from an EMBL/GenBank/DDBJ whole genome shotgun (WGS) entry which is preliminary data.</text>
</comment>
<dbReference type="Proteomes" id="UP001055156">
    <property type="component" value="Unassembled WGS sequence"/>
</dbReference>
<sequence length="114" mass="12394">MANACALLSPEERKAAEILDHAQRAMMEKVHAAVAEAVEQMRDQVLAARLNFAPAPKGYFDAVVHQRMYLTICGATVGTFEGGNAKKAIGLIRNQQLIANRYWGADIAVTPKAQ</sequence>
<dbReference type="RefSeq" id="WP_238311425.1">
    <property type="nucleotide sequence ID" value="NZ_BPQV01000006.1"/>
</dbReference>
<accession>A0ABQ4T7I0</accession>
<reference evidence="1" key="2">
    <citation type="submission" date="2021-08" db="EMBL/GenBank/DDBJ databases">
        <authorList>
            <person name="Tani A."/>
            <person name="Ola A."/>
            <person name="Ogura Y."/>
            <person name="Katsura K."/>
            <person name="Hayashi T."/>
        </authorList>
    </citation>
    <scope>NUCLEOTIDE SEQUENCE</scope>
    <source>
        <strain evidence="1">NBRC 15689</strain>
    </source>
</reference>
<gene>
    <name evidence="1" type="ORF">LKMONMHP_2487</name>
</gene>
<dbReference type="EMBL" id="BPQV01000006">
    <property type="protein sequence ID" value="GJE27627.1"/>
    <property type="molecule type" value="Genomic_DNA"/>
</dbReference>
<protein>
    <submittedName>
        <fullName evidence="1">Uncharacterized protein</fullName>
    </submittedName>
</protein>
<evidence type="ECO:0000313" key="2">
    <source>
        <dbReference type="Proteomes" id="UP001055156"/>
    </source>
</evidence>
<proteinExistence type="predicted"/>
<evidence type="ECO:0000313" key="1">
    <source>
        <dbReference type="EMBL" id="GJE27627.1"/>
    </source>
</evidence>
<reference evidence="1" key="1">
    <citation type="journal article" date="2021" name="Front. Microbiol.">
        <title>Comprehensive Comparative Genomics and Phenotyping of Methylobacterium Species.</title>
        <authorList>
            <person name="Alessa O."/>
            <person name="Ogura Y."/>
            <person name="Fujitani Y."/>
            <person name="Takami H."/>
            <person name="Hayashi T."/>
            <person name="Sahin N."/>
            <person name="Tani A."/>
        </authorList>
    </citation>
    <scope>NUCLEOTIDE SEQUENCE</scope>
    <source>
        <strain evidence="1">NBRC 15689</strain>
    </source>
</reference>
<keyword evidence="2" id="KW-1185">Reference proteome</keyword>